<dbReference type="AlphaFoldDB" id="A0A4C1WBZ8"/>
<reference evidence="2 3" key="1">
    <citation type="journal article" date="2019" name="Commun. Biol.">
        <title>The bagworm genome reveals a unique fibroin gene that provides high tensile strength.</title>
        <authorList>
            <person name="Kono N."/>
            <person name="Nakamura H."/>
            <person name="Ohtoshi R."/>
            <person name="Tomita M."/>
            <person name="Numata K."/>
            <person name="Arakawa K."/>
        </authorList>
    </citation>
    <scope>NUCLEOTIDE SEQUENCE [LARGE SCALE GENOMIC DNA]</scope>
</reference>
<dbReference type="EMBL" id="BGZK01000506">
    <property type="protein sequence ID" value="GBP47665.1"/>
    <property type="molecule type" value="Genomic_DNA"/>
</dbReference>
<dbReference type="Proteomes" id="UP000299102">
    <property type="component" value="Unassembled WGS sequence"/>
</dbReference>
<feature type="chain" id="PRO_5020027773" description="Secreted protein" evidence="1">
    <location>
        <begin position="16"/>
        <end position="94"/>
    </location>
</feature>
<comment type="caution">
    <text evidence="2">The sequence shown here is derived from an EMBL/GenBank/DDBJ whole genome shotgun (WGS) entry which is preliminary data.</text>
</comment>
<keyword evidence="3" id="KW-1185">Reference proteome</keyword>
<name>A0A4C1WBZ8_EUMVA</name>
<evidence type="ECO:0000313" key="2">
    <source>
        <dbReference type="EMBL" id="GBP47665.1"/>
    </source>
</evidence>
<organism evidence="2 3">
    <name type="scientific">Eumeta variegata</name>
    <name type="common">Bagworm moth</name>
    <name type="synonym">Eumeta japonica</name>
    <dbReference type="NCBI Taxonomy" id="151549"/>
    <lineage>
        <taxon>Eukaryota</taxon>
        <taxon>Metazoa</taxon>
        <taxon>Ecdysozoa</taxon>
        <taxon>Arthropoda</taxon>
        <taxon>Hexapoda</taxon>
        <taxon>Insecta</taxon>
        <taxon>Pterygota</taxon>
        <taxon>Neoptera</taxon>
        <taxon>Endopterygota</taxon>
        <taxon>Lepidoptera</taxon>
        <taxon>Glossata</taxon>
        <taxon>Ditrysia</taxon>
        <taxon>Tineoidea</taxon>
        <taxon>Psychidae</taxon>
        <taxon>Oiketicinae</taxon>
        <taxon>Eumeta</taxon>
    </lineage>
</organism>
<evidence type="ECO:0008006" key="4">
    <source>
        <dbReference type="Google" id="ProtNLM"/>
    </source>
</evidence>
<evidence type="ECO:0000313" key="3">
    <source>
        <dbReference type="Proteomes" id="UP000299102"/>
    </source>
</evidence>
<feature type="signal peptide" evidence="1">
    <location>
        <begin position="1"/>
        <end position="15"/>
    </location>
</feature>
<proteinExistence type="predicted"/>
<keyword evidence="1" id="KW-0732">Signal</keyword>
<accession>A0A4C1WBZ8</accession>
<protein>
    <recommendedName>
        <fullName evidence="4">Secreted protein</fullName>
    </recommendedName>
</protein>
<evidence type="ECO:0000256" key="1">
    <source>
        <dbReference type="SAM" id="SignalP"/>
    </source>
</evidence>
<sequence>MRLLYVVAVVHFCAAQSPQNKPGQIYIQAIPSIYSSGIFDGPRPGAAGPSVPAQRLPLNGFGAEICTCIYNNCLFTVTSQAQLSLMHEEAVAPG</sequence>
<gene>
    <name evidence="2" type="ORF">EVAR_40061_1</name>
</gene>